<name>T1CTT5_9ZZZZ</name>
<evidence type="ECO:0000259" key="2">
    <source>
        <dbReference type="PROSITE" id="PS51371"/>
    </source>
</evidence>
<dbReference type="InterPro" id="IPR017158">
    <property type="entry name" value="Tscrpt-reg_CBS-contain_prd"/>
</dbReference>
<dbReference type="SUPFAM" id="SSF54631">
    <property type="entry name" value="CBS-domain pair"/>
    <property type="match status" value="1"/>
</dbReference>
<dbReference type="EMBL" id="AUZX01003778">
    <property type="protein sequence ID" value="EQD72965.1"/>
    <property type="molecule type" value="Genomic_DNA"/>
</dbReference>
<dbReference type="Pfam" id="PF00571">
    <property type="entry name" value="CBS"/>
    <property type="match status" value="2"/>
</dbReference>
<reference evidence="3" key="1">
    <citation type="submission" date="2013-08" db="EMBL/GenBank/DDBJ databases">
        <authorList>
            <person name="Mendez C."/>
            <person name="Richter M."/>
            <person name="Ferrer M."/>
            <person name="Sanchez J."/>
        </authorList>
    </citation>
    <scope>NUCLEOTIDE SEQUENCE</scope>
</reference>
<sequence>ARAVNRSDATLSRIERGQIQPSYDLVQRMVRFLEEREGVAAPHLTAGDLLRPAPVTVDGSATLLAAANLMEERAFSQLPVVEGSVVTGSLSESALLRALADPSARRTRVREVQEPAYPQVDEGFPAELLAAVLTRYPAVLVVVRGQLKGIVTKTDLIRGLRGTPLTRSRA</sequence>
<feature type="non-terminal residue" evidence="3">
    <location>
        <position position="1"/>
    </location>
</feature>
<dbReference type="InterPro" id="IPR001387">
    <property type="entry name" value="Cro/C1-type_HTH"/>
</dbReference>
<protein>
    <submittedName>
        <fullName evidence="3">Transcriptional regulator with</fullName>
    </submittedName>
</protein>
<dbReference type="PIRSF" id="PIRSF037253">
    <property type="entry name" value="HTH_CBS_prd"/>
    <property type="match status" value="1"/>
</dbReference>
<gene>
    <name evidence="3" type="ORF">B1A_05188</name>
</gene>
<dbReference type="AlphaFoldDB" id="T1CTT5"/>
<accession>T1CTT5</accession>
<dbReference type="Gene3D" id="3.10.580.10">
    <property type="entry name" value="CBS-domain"/>
    <property type="match status" value="1"/>
</dbReference>
<dbReference type="CDD" id="cd00093">
    <property type="entry name" value="HTH_XRE"/>
    <property type="match status" value="1"/>
</dbReference>
<dbReference type="InterPro" id="IPR046342">
    <property type="entry name" value="CBS_dom_sf"/>
</dbReference>
<organism evidence="3">
    <name type="scientific">mine drainage metagenome</name>
    <dbReference type="NCBI Taxonomy" id="410659"/>
    <lineage>
        <taxon>unclassified sequences</taxon>
        <taxon>metagenomes</taxon>
        <taxon>ecological metagenomes</taxon>
    </lineage>
</organism>
<dbReference type="PROSITE" id="PS51371">
    <property type="entry name" value="CBS"/>
    <property type="match status" value="1"/>
</dbReference>
<evidence type="ECO:0000313" key="3">
    <source>
        <dbReference type="EMBL" id="EQD72965.1"/>
    </source>
</evidence>
<reference evidence="3" key="2">
    <citation type="journal article" date="2014" name="ISME J.">
        <title>Microbial stratification in low pH oxic and suboxic macroscopic growths along an acid mine drainage.</title>
        <authorList>
            <person name="Mendez-Garcia C."/>
            <person name="Mesa V."/>
            <person name="Sprenger R.R."/>
            <person name="Richter M."/>
            <person name="Diez M.S."/>
            <person name="Solano J."/>
            <person name="Bargiela R."/>
            <person name="Golyshina O.V."/>
            <person name="Manteca A."/>
            <person name="Ramos J.L."/>
            <person name="Gallego J.R."/>
            <person name="Llorente I."/>
            <person name="Martins Dos Santos V.A."/>
            <person name="Jensen O.N."/>
            <person name="Pelaez A.I."/>
            <person name="Sanchez J."/>
            <person name="Ferrer M."/>
        </authorList>
    </citation>
    <scope>NUCLEOTIDE SEQUENCE</scope>
</reference>
<keyword evidence="1" id="KW-0129">CBS domain</keyword>
<comment type="caution">
    <text evidence="3">The sequence shown here is derived from an EMBL/GenBank/DDBJ whole genome shotgun (WGS) entry which is preliminary data.</text>
</comment>
<dbReference type="InterPro" id="IPR051257">
    <property type="entry name" value="Diverse_CBS-Domain"/>
</dbReference>
<proteinExistence type="predicted"/>
<dbReference type="PANTHER" id="PTHR43080">
    <property type="entry name" value="CBS DOMAIN-CONTAINING PROTEIN CBSX3, MITOCHONDRIAL"/>
    <property type="match status" value="1"/>
</dbReference>
<feature type="domain" description="CBS" evidence="2">
    <location>
        <begin position="50"/>
        <end position="105"/>
    </location>
</feature>
<dbReference type="SMART" id="SM00116">
    <property type="entry name" value="CBS"/>
    <property type="match status" value="2"/>
</dbReference>
<dbReference type="InterPro" id="IPR000644">
    <property type="entry name" value="CBS_dom"/>
</dbReference>
<evidence type="ECO:0000256" key="1">
    <source>
        <dbReference type="ARBA" id="ARBA00023122"/>
    </source>
</evidence>
<dbReference type="PANTHER" id="PTHR43080:SF4">
    <property type="entry name" value="CRO-LIKE PROTEIN"/>
    <property type="match status" value="1"/>
</dbReference>